<dbReference type="eggNOG" id="ENOG5033CZS">
    <property type="taxonomic scope" value="Bacteria"/>
</dbReference>
<dbReference type="EMBL" id="CP001875">
    <property type="protein sequence ID" value="ADD79093.1"/>
    <property type="molecule type" value="Genomic_DNA"/>
</dbReference>
<evidence type="ECO:0000313" key="1">
    <source>
        <dbReference type="EMBL" id="ADD79093.1"/>
    </source>
</evidence>
<evidence type="ECO:0000313" key="2">
    <source>
        <dbReference type="Proteomes" id="UP000001702"/>
    </source>
</evidence>
<name>D4GE51_PANAM</name>
<dbReference type="AlphaFoldDB" id="D4GE51"/>
<accession>D4GE51</accession>
<sequence>MGYYNFSLLQQKGKAEAELEEIHTRIKNSESTTVNLKSVIYKNKTENSFYIYPTVVIKNNGKEEIALKLDKSSLVVSKVYFENAEAIAEEKYTLPFFKSISQDPKKDSEQFTMIAIPVDAERTIPYAIKVKNPGTYYITFTASALLDKKKKTIDNHVFQWFTSEYINVE</sequence>
<dbReference type="Proteomes" id="UP000001702">
    <property type="component" value="Chromosome"/>
</dbReference>
<organism evidence="1 2">
    <name type="scientific">Pantoea ananatis (strain LMG 20103)</name>
    <dbReference type="NCBI Taxonomy" id="706191"/>
    <lineage>
        <taxon>Bacteria</taxon>
        <taxon>Pseudomonadati</taxon>
        <taxon>Pseudomonadota</taxon>
        <taxon>Gammaproteobacteria</taxon>
        <taxon>Enterobacterales</taxon>
        <taxon>Erwiniaceae</taxon>
        <taxon>Pantoea</taxon>
    </lineage>
</organism>
<dbReference type="HOGENOM" id="CLU_110682_0_0_6"/>
<dbReference type="RefSeq" id="WP_013027760.1">
    <property type="nucleotide sequence ID" value="NC_013956.2"/>
</dbReference>
<dbReference type="KEGG" id="pam:PANA_3926"/>
<gene>
    <name evidence="1" type="ordered locus">PANA_3926</name>
</gene>
<reference evidence="1 2" key="1">
    <citation type="journal article" date="2010" name="J. Bacteriol.">
        <title>Genome sequence of Pantoea ananatis LMG20103, the causative agent of Eucalyptus blight and dieback.</title>
        <authorList>
            <person name="De Maayer P."/>
            <person name="Chan W.Y."/>
            <person name="Venter S.N."/>
            <person name="Toth I.K."/>
            <person name="Birch P.R."/>
            <person name="Joubert F."/>
            <person name="Coutinho T.A."/>
        </authorList>
    </citation>
    <scope>NUCLEOTIDE SEQUENCE [LARGE SCALE GENOMIC DNA]</scope>
    <source>
        <strain evidence="1 2">LMG 20103</strain>
    </source>
</reference>
<keyword evidence="2" id="KW-1185">Reference proteome</keyword>
<proteinExistence type="predicted"/>
<protein>
    <submittedName>
        <fullName evidence="1">Uncharacterized protein</fullName>
    </submittedName>
</protein>